<dbReference type="NCBIfam" id="NF001859">
    <property type="entry name" value="PRK00591.1"/>
    <property type="match status" value="1"/>
</dbReference>
<reference evidence="8" key="2">
    <citation type="journal article" date="2021" name="PeerJ">
        <title>Extensive microbial diversity within the chicken gut microbiome revealed by metagenomics and culture.</title>
        <authorList>
            <person name="Gilroy R."/>
            <person name="Ravi A."/>
            <person name="Getino M."/>
            <person name="Pursley I."/>
            <person name="Horton D.L."/>
            <person name="Alikhan N.F."/>
            <person name="Baker D."/>
            <person name="Gharbi K."/>
            <person name="Hall N."/>
            <person name="Watson M."/>
            <person name="Adriaenssens E.M."/>
            <person name="Foster-Nyarko E."/>
            <person name="Jarju S."/>
            <person name="Secka A."/>
            <person name="Antonio M."/>
            <person name="Oren A."/>
            <person name="Chaudhuri R.R."/>
            <person name="La Ragione R."/>
            <person name="Hildebrand F."/>
            <person name="Pallen M.J."/>
        </authorList>
    </citation>
    <scope>NUCLEOTIDE SEQUENCE</scope>
    <source>
        <strain evidence="8">10669</strain>
    </source>
</reference>
<dbReference type="AlphaFoldDB" id="A0A9D1NKY9"/>
<dbReference type="InterPro" id="IPR004373">
    <property type="entry name" value="RF-1"/>
</dbReference>
<dbReference type="InterPro" id="IPR045853">
    <property type="entry name" value="Pep_chain_release_fac_I_sf"/>
</dbReference>
<evidence type="ECO:0000256" key="2">
    <source>
        <dbReference type="ARBA" id="ARBA00010835"/>
    </source>
</evidence>
<gene>
    <name evidence="5 8" type="primary">prfA</name>
    <name evidence="8" type="ORF">IAC75_04360</name>
</gene>
<keyword evidence="5" id="KW-0963">Cytoplasm</keyword>
<dbReference type="InterPro" id="IPR005139">
    <property type="entry name" value="PCRF"/>
</dbReference>
<dbReference type="InterPro" id="IPR050057">
    <property type="entry name" value="Prokaryotic/Mito_RF"/>
</dbReference>
<evidence type="ECO:0000313" key="9">
    <source>
        <dbReference type="Proteomes" id="UP000886812"/>
    </source>
</evidence>
<evidence type="ECO:0000256" key="6">
    <source>
        <dbReference type="NCBIfam" id="TIGR00019"/>
    </source>
</evidence>
<feature type="modified residue" description="N5-methylglutamine" evidence="5">
    <location>
        <position position="233"/>
    </location>
</feature>
<dbReference type="SMART" id="SM00937">
    <property type="entry name" value="PCRF"/>
    <property type="match status" value="1"/>
</dbReference>
<dbReference type="FunFam" id="3.30.70.1660:FF:000002">
    <property type="entry name" value="Peptide chain release factor 1"/>
    <property type="match status" value="1"/>
</dbReference>
<reference evidence="8" key="1">
    <citation type="submission" date="2020-10" db="EMBL/GenBank/DDBJ databases">
        <authorList>
            <person name="Gilroy R."/>
        </authorList>
    </citation>
    <scope>NUCLEOTIDE SEQUENCE</scope>
    <source>
        <strain evidence="8">10669</strain>
    </source>
</reference>
<comment type="caution">
    <text evidence="8">The sequence shown here is derived from an EMBL/GenBank/DDBJ whole genome shotgun (WGS) entry which is preliminary data.</text>
</comment>
<evidence type="ECO:0000256" key="4">
    <source>
        <dbReference type="ARBA" id="ARBA00022917"/>
    </source>
</evidence>
<evidence type="ECO:0000259" key="7">
    <source>
        <dbReference type="PROSITE" id="PS00745"/>
    </source>
</evidence>
<feature type="domain" description="Prokaryotic-type class I peptide chain release factors" evidence="7">
    <location>
        <begin position="226"/>
        <end position="242"/>
    </location>
</feature>
<dbReference type="InterPro" id="IPR000352">
    <property type="entry name" value="Pep_chain_release_fac_I"/>
</dbReference>
<comment type="subcellular location">
    <subcellularLocation>
        <location evidence="5">Cytoplasm</location>
    </subcellularLocation>
</comment>
<dbReference type="GO" id="GO:0016149">
    <property type="term" value="F:translation release factor activity, codon specific"/>
    <property type="evidence" value="ECO:0007669"/>
    <property type="project" value="UniProtKB-UniRule"/>
</dbReference>
<keyword evidence="3 5" id="KW-0488">Methylation</keyword>
<dbReference type="NCBIfam" id="TIGR00019">
    <property type="entry name" value="prfA"/>
    <property type="match status" value="1"/>
</dbReference>
<dbReference type="PANTHER" id="PTHR43804:SF7">
    <property type="entry name" value="LD18447P"/>
    <property type="match status" value="1"/>
</dbReference>
<dbReference type="HAMAP" id="MF_00093">
    <property type="entry name" value="Rel_fac_1"/>
    <property type="match status" value="1"/>
</dbReference>
<dbReference type="Gene3D" id="6.10.140.1950">
    <property type="match status" value="1"/>
</dbReference>
<comment type="PTM">
    <text evidence="5">Methylated by PrmC. Methylation increases the termination efficiency of RF1.</text>
</comment>
<dbReference type="Pfam" id="PF03462">
    <property type="entry name" value="PCRF"/>
    <property type="match status" value="1"/>
</dbReference>
<dbReference type="GO" id="GO:0005737">
    <property type="term" value="C:cytoplasm"/>
    <property type="evidence" value="ECO:0007669"/>
    <property type="project" value="UniProtKB-SubCell"/>
</dbReference>
<dbReference type="FunFam" id="3.30.160.20:FF:000004">
    <property type="entry name" value="Peptide chain release factor 1"/>
    <property type="match status" value="1"/>
</dbReference>
<dbReference type="Gene3D" id="3.30.160.20">
    <property type="match status" value="1"/>
</dbReference>
<dbReference type="Pfam" id="PF00472">
    <property type="entry name" value="RF-1"/>
    <property type="match status" value="1"/>
</dbReference>
<accession>A0A9D1NKY9</accession>
<evidence type="ECO:0000256" key="5">
    <source>
        <dbReference type="HAMAP-Rule" id="MF_00093"/>
    </source>
</evidence>
<dbReference type="EMBL" id="DVOG01000115">
    <property type="protein sequence ID" value="HIV04368.1"/>
    <property type="molecule type" value="Genomic_DNA"/>
</dbReference>
<dbReference type="PANTHER" id="PTHR43804">
    <property type="entry name" value="LD18447P"/>
    <property type="match status" value="1"/>
</dbReference>
<proteinExistence type="inferred from homology"/>
<evidence type="ECO:0000256" key="3">
    <source>
        <dbReference type="ARBA" id="ARBA00022481"/>
    </source>
</evidence>
<dbReference type="PROSITE" id="PS00745">
    <property type="entry name" value="RF_PROK_I"/>
    <property type="match status" value="1"/>
</dbReference>
<evidence type="ECO:0000256" key="1">
    <source>
        <dbReference type="ARBA" id="ARBA00002986"/>
    </source>
</evidence>
<protein>
    <recommendedName>
        <fullName evidence="5 6">Peptide chain release factor 1</fullName>
        <shortName evidence="5">RF-1</shortName>
    </recommendedName>
</protein>
<name>A0A9D1NKY9_9BACT</name>
<comment type="function">
    <text evidence="1 5">Peptide chain release factor 1 directs the termination of translation in response to the peptide chain termination codons UAG and UAA.</text>
</comment>
<dbReference type="SUPFAM" id="SSF75620">
    <property type="entry name" value="Release factor"/>
    <property type="match status" value="1"/>
</dbReference>
<dbReference type="Gene3D" id="3.30.70.1660">
    <property type="match status" value="1"/>
</dbReference>
<sequence length="357" mass="39384">MPDIAAARKRAEELEAMMNAPDFYDDRRRAAEISAEHARLAEIIALHEKCAATLRALEENREIAGDAEADAELRALAEEEIPQLEKDAESLRAALTAAMIPPEPTDSRNTVVEIRAGTGGEEASLFAADLFRMYVRYAESRGWKWELLGSAPSDLGGFKEISFLITGTDVYKTLKFESGVHRVQRVPATETAGRVHTSAATVAVLPEAEEVDVKIAPDELEISVARASGAGGQHVNKTESAVQIIHKPTGIMVYCADERSQLRNRAKAMKILRSRIFEKKQEEERAKYAERRKNQIGSGDRSERIRTYNFPQNRLTDHRIGLSLHGLTEILDGGIGELLDALRDADLRAKLADAGLS</sequence>
<organism evidence="8 9">
    <name type="scientific">Candidatus Spyradosoma merdigallinarum</name>
    <dbReference type="NCBI Taxonomy" id="2840950"/>
    <lineage>
        <taxon>Bacteria</taxon>
        <taxon>Pseudomonadati</taxon>
        <taxon>Verrucomicrobiota</taxon>
        <taxon>Opitutia</taxon>
        <taxon>Opitutia incertae sedis</taxon>
        <taxon>Candidatus Spyradosoma</taxon>
    </lineage>
</organism>
<evidence type="ECO:0000313" key="8">
    <source>
        <dbReference type="EMBL" id="HIV04368.1"/>
    </source>
</evidence>
<comment type="similarity">
    <text evidence="2 5">Belongs to the prokaryotic/mitochondrial release factor family.</text>
</comment>
<keyword evidence="4 5" id="KW-0648">Protein biosynthesis</keyword>
<dbReference type="Proteomes" id="UP000886812">
    <property type="component" value="Unassembled WGS sequence"/>
</dbReference>